<dbReference type="PANTHER" id="PTHR40031">
    <property type="entry name" value="HYPOTHETICAL MEMBRANE SPANNING PROTEIN"/>
    <property type="match status" value="1"/>
</dbReference>
<dbReference type="Proteomes" id="UP000293854">
    <property type="component" value="Unassembled WGS sequence"/>
</dbReference>
<proteinExistence type="predicted"/>
<sequence length="52" mass="6359">IYEVRFIDLRYLKNDHYSFVAIAHLDKDMNIKHSYTGWVFSEQKLIKKLYAH</sequence>
<dbReference type="AlphaFoldDB" id="A0A4Q7CIW8"/>
<evidence type="ECO:0000313" key="1">
    <source>
        <dbReference type="EMBL" id="RZH99770.1"/>
    </source>
</evidence>
<dbReference type="EMBL" id="RQTE01000425">
    <property type="protein sequence ID" value="RZH99770.1"/>
    <property type="molecule type" value="Genomic_DNA"/>
</dbReference>
<evidence type="ECO:0000313" key="2">
    <source>
        <dbReference type="Proteomes" id="UP000293854"/>
    </source>
</evidence>
<dbReference type="PANTHER" id="PTHR40031:SF1">
    <property type="entry name" value="MEMBRANE-BOUND METAL-DEPENDENT HYDROLASE"/>
    <property type="match status" value="1"/>
</dbReference>
<protein>
    <submittedName>
        <fullName evidence="1">Metal-dependent hydrolase</fullName>
    </submittedName>
</protein>
<reference evidence="1 2" key="1">
    <citation type="submission" date="2018-11" db="EMBL/GenBank/DDBJ databases">
        <title>Genomic profiling of Staphylococcus species from a Poultry farm system in KwaZulu-Natal, South Africa.</title>
        <authorList>
            <person name="Amoako D.G."/>
            <person name="Somboro A.M."/>
            <person name="Abia A.L.K."/>
            <person name="Bester L.A."/>
            <person name="Essack S.Y."/>
        </authorList>
    </citation>
    <scope>NUCLEOTIDE SEQUENCE [LARGE SCALE GENOMIC DNA]</scope>
    <source>
        <strain evidence="1 2">SA11</strain>
    </source>
</reference>
<accession>A0A4Q7CIW8</accession>
<dbReference type="InterPro" id="IPR053170">
    <property type="entry name" value="Transcription_regulator"/>
</dbReference>
<feature type="non-terminal residue" evidence="1">
    <location>
        <position position="1"/>
    </location>
</feature>
<comment type="caution">
    <text evidence="1">The sequence shown here is derived from an EMBL/GenBank/DDBJ whole genome shotgun (WGS) entry which is preliminary data.</text>
</comment>
<name>A0A4Q7CIW8_9STAP</name>
<gene>
    <name evidence="1" type="ORF">EIG99_13350</name>
</gene>
<dbReference type="GO" id="GO:0016787">
    <property type="term" value="F:hydrolase activity"/>
    <property type="evidence" value="ECO:0007669"/>
    <property type="project" value="UniProtKB-KW"/>
</dbReference>
<organism evidence="1 2">
    <name type="scientific">Staphylococcus condimenti</name>
    <dbReference type="NCBI Taxonomy" id="70255"/>
    <lineage>
        <taxon>Bacteria</taxon>
        <taxon>Bacillati</taxon>
        <taxon>Bacillota</taxon>
        <taxon>Bacilli</taxon>
        <taxon>Bacillales</taxon>
        <taxon>Staphylococcaceae</taxon>
        <taxon>Staphylococcus</taxon>
    </lineage>
</organism>
<keyword evidence="1" id="KW-0378">Hydrolase</keyword>